<proteinExistence type="inferred from homology"/>
<dbReference type="GO" id="GO:0046872">
    <property type="term" value="F:metal ion binding"/>
    <property type="evidence" value="ECO:0007669"/>
    <property type="project" value="UniProtKB-KW"/>
</dbReference>
<keyword evidence="3" id="KW-0479">Metal-binding</keyword>
<dbReference type="PANTHER" id="PTHR43350:SF19">
    <property type="entry name" value="D-GULOSIDE 3-DEHYDROGENASE"/>
    <property type="match status" value="1"/>
</dbReference>
<name>X1DAF9_9ZZZZ</name>
<dbReference type="InterPro" id="IPR036291">
    <property type="entry name" value="NAD(P)-bd_dom_sf"/>
</dbReference>
<evidence type="ECO:0000313" key="7">
    <source>
        <dbReference type="EMBL" id="GAH02029.1"/>
    </source>
</evidence>
<dbReference type="Pfam" id="PF00107">
    <property type="entry name" value="ADH_zinc_N"/>
    <property type="match status" value="1"/>
</dbReference>
<dbReference type="GO" id="GO:0016491">
    <property type="term" value="F:oxidoreductase activity"/>
    <property type="evidence" value="ECO:0007669"/>
    <property type="project" value="UniProtKB-KW"/>
</dbReference>
<evidence type="ECO:0000256" key="3">
    <source>
        <dbReference type="ARBA" id="ARBA00022723"/>
    </source>
</evidence>
<evidence type="ECO:0000256" key="2">
    <source>
        <dbReference type="ARBA" id="ARBA00008072"/>
    </source>
</evidence>
<dbReference type="AlphaFoldDB" id="X1DAF9"/>
<feature type="domain" description="Alcohol dehydrogenase-like C-terminal" evidence="6">
    <location>
        <begin position="32"/>
        <end position="152"/>
    </location>
</feature>
<gene>
    <name evidence="7" type="ORF">S01H4_47783</name>
</gene>
<keyword evidence="4" id="KW-0862">Zinc</keyword>
<evidence type="ECO:0000256" key="4">
    <source>
        <dbReference type="ARBA" id="ARBA00022833"/>
    </source>
</evidence>
<evidence type="ECO:0000256" key="1">
    <source>
        <dbReference type="ARBA" id="ARBA00001947"/>
    </source>
</evidence>
<dbReference type="PANTHER" id="PTHR43350">
    <property type="entry name" value="NAD-DEPENDENT ALCOHOL DEHYDROGENASE"/>
    <property type="match status" value="1"/>
</dbReference>
<evidence type="ECO:0000259" key="6">
    <source>
        <dbReference type="Pfam" id="PF00107"/>
    </source>
</evidence>
<accession>X1DAF9</accession>
<keyword evidence="5" id="KW-0560">Oxidoreductase</keyword>
<organism evidence="7">
    <name type="scientific">marine sediment metagenome</name>
    <dbReference type="NCBI Taxonomy" id="412755"/>
    <lineage>
        <taxon>unclassified sequences</taxon>
        <taxon>metagenomes</taxon>
        <taxon>ecological metagenomes</taxon>
    </lineage>
</organism>
<dbReference type="EMBL" id="BART01026864">
    <property type="protein sequence ID" value="GAH02029.1"/>
    <property type="molecule type" value="Genomic_DNA"/>
</dbReference>
<reference evidence="7" key="1">
    <citation type="journal article" date="2014" name="Front. Microbiol.">
        <title>High frequency of phylogenetically diverse reductive dehalogenase-homologous genes in deep subseafloor sedimentary metagenomes.</title>
        <authorList>
            <person name="Kawai M."/>
            <person name="Futagami T."/>
            <person name="Toyoda A."/>
            <person name="Takaki Y."/>
            <person name="Nishi S."/>
            <person name="Hori S."/>
            <person name="Arai W."/>
            <person name="Tsubouchi T."/>
            <person name="Morono Y."/>
            <person name="Uchiyama I."/>
            <person name="Ito T."/>
            <person name="Fujiyama A."/>
            <person name="Inagaki F."/>
            <person name="Takami H."/>
        </authorList>
    </citation>
    <scope>NUCLEOTIDE SEQUENCE</scope>
    <source>
        <strain evidence="7">Expedition CK06-06</strain>
    </source>
</reference>
<comment type="caution">
    <text evidence="7">The sequence shown here is derived from an EMBL/GenBank/DDBJ whole genome shotgun (WGS) entry which is preliminary data.</text>
</comment>
<dbReference type="Gene3D" id="3.90.180.10">
    <property type="entry name" value="Medium-chain alcohol dehydrogenases, catalytic domain"/>
    <property type="match status" value="1"/>
</dbReference>
<comment type="similarity">
    <text evidence="2">Belongs to the zinc-containing alcohol dehydrogenase family.</text>
</comment>
<dbReference type="SUPFAM" id="SSF51735">
    <property type="entry name" value="NAD(P)-binding Rossmann-fold domains"/>
    <property type="match status" value="1"/>
</dbReference>
<protein>
    <recommendedName>
        <fullName evidence="6">Alcohol dehydrogenase-like C-terminal domain-containing protein</fullName>
    </recommendedName>
</protein>
<comment type="cofactor">
    <cofactor evidence="1">
        <name>Zn(2+)</name>
        <dbReference type="ChEBI" id="CHEBI:29105"/>
    </cofactor>
</comment>
<sequence length="278" mass="31274">STVALGAIALQGVRRCDAKIGDFVTVVGMGILGQITSQLLNISGCKTIGIDLDQKRVEKAISLGLYKGINATNVNAVDDVIKITNGYGSDSVMITAASSDELLLNQSVKMCRRKGRVVIVGDVLINIDREEFYKKELDILISTSYGPGRYDERYELKGYKYPYEYIRWTENRNMQEYLHLISEGKLKIDKIIERVYPVEEASIAYNEFKSSERPLIVLLEYNKEAKPEKKLVLSDVGFGKRIKLKEKKIINVGIIGAGLFAQEVHLPNLKKMENIYKT</sequence>
<dbReference type="CDD" id="cd08255">
    <property type="entry name" value="2-desacetyl-2-hydroxyethyl_bacteriochlorophyllide_like"/>
    <property type="match status" value="1"/>
</dbReference>
<feature type="non-terminal residue" evidence="7">
    <location>
        <position position="278"/>
    </location>
</feature>
<evidence type="ECO:0000256" key="5">
    <source>
        <dbReference type="ARBA" id="ARBA00023002"/>
    </source>
</evidence>
<feature type="non-terminal residue" evidence="7">
    <location>
        <position position="1"/>
    </location>
</feature>
<dbReference type="InterPro" id="IPR013149">
    <property type="entry name" value="ADH-like_C"/>
</dbReference>